<dbReference type="Proteomes" id="UP000692954">
    <property type="component" value="Unassembled WGS sequence"/>
</dbReference>
<sequence length="253" mass="30455">MTERNIIYDTTSFSPQRSQELPLLKSDSFIYNYNEAAELEEIGQDQLVFNKEFQEYQEILFENEWSKKNYFQKSFSKYSDDSNISGPSTQFCQSCQQQNCICSQFCQKCQCNICNCSTKKKKFLDKSYCRYILLYVFRTIENQQYAQIIRDICCKFQVNYDDFKSYYKKQRLLTIGYQSLKKELIYDNDDIADQNRKKAFKNVLQWYLDKVATKHILLSKKQNFQGYLKFKNYVLSYYIHDPKNWVGNKPSWK</sequence>
<evidence type="ECO:0000313" key="1">
    <source>
        <dbReference type="EMBL" id="CAD8122432.1"/>
    </source>
</evidence>
<reference evidence="1" key="1">
    <citation type="submission" date="2021-01" db="EMBL/GenBank/DDBJ databases">
        <authorList>
            <consortium name="Genoscope - CEA"/>
            <person name="William W."/>
        </authorList>
    </citation>
    <scope>NUCLEOTIDE SEQUENCE</scope>
</reference>
<gene>
    <name evidence="1" type="ORF">PSON_ATCC_30995.1.T1380104</name>
</gene>
<evidence type="ECO:0000313" key="2">
    <source>
        <dbReference type="Proteomes" id="UP000692954"/>
    </source>
</evidence>
<proteinExistence type="predicted"/>
<comment type="caution">
    <text evidence="1">The sequence shown here is derived from an EMBL/GenBank/DDBJ whole genome shotgun (WGS) entry which is preliminary data.</text>
</comment>
<dbReference type="EMBL" id="CAJJDN010000138">
    <property type="protein sequence ID" value="CAD8122432.1"/>
    <property type="molecule type" value="Genomic_DNA"/>
</dbReference>
<name>A0A8S1R5T0_9CILI</name>
<protein>
    <submittedName>
        <fullName evidence="1">Uncharacterized protein</fullName>
    </submittedName>
</protein>
<keyword evidence="2" id="KW-1185">Reference proteome</keyword>
<organism evidence="1 2">
    <name type="scientific">Paramecium sonneborni</name>
    <dbReference type="NCBI Taxonomy" id="65129"/>
    <lineage>
        <taxon>Eukaryota</taxon>
        <taxon>Sar</taxon>
        <taxon>Alveolata</taxon>
        <taxon>Ciliophora</taxon>
        <taxon>Intramacronucleata</taxon>
        <taxon>Oligohymenophorea</taxon>
        <taxon>Peniculida</taxon>
        <taxon>Parameciidae</taxon>
        <taxon>Paramecium</taxon>
    </lineage>
</organism>
<dbReference type="OrthoDB" id="311477at2759"/>
<accession>A0A8S1R5T0</accession>
<dbReference type="AlphaFoldDB" id="A0A8S1R5T0"/>